<dbReference type="AlphaFoldDB" id="A0A9W6P4D5"/>
<name>A0A9W6P4D5_9ACTN</name>
<dbReference type="EMBL" id="BSQG01000002">
    <property type="protein sequence ID" value="GLU47110.1"/>
    <property type="molecule type" value="Genomic_DNA"/>
</dbReference>
<gene>
    <name evidence="1" type="ORF">Nans01_14610</name>
</gene>
<protein>
    <submittedName>
        <fullName evidence="1">Uncharacterized protein</fullName>
    </submittedName>
</protein>
<comment type="caution">
    <text evidence="1">The sequence shown here is derived from an EMBL/GenBank/DDBJ whole genome shotgun (WGS) entry which is preliminary data.</text>
</comment>
<dbReference type="RefSeq" id="WP_285758105.1">
    <property type="nucleotide sequence ID" value="NZ_BSQG01000002.1"/>
</dbReference>
<organism evidence="1 2">
    <name type="scientific">Nocardiopsis ansamitocini</name>
    <dbReference type="NCBI Taxonomy" id="1670832"/>
    <lineage>
        <taxon>Bacteria</taxon>
        <taxon>Bacillati</taxon>
        <taxon>Actinomycetota</taxon>
        <taxon>Actinomycetes</taxon>
        <taxon>Streptosporangiales</taxon>
        <taxon>Nocardiopsidaceae</taxon>
        <taxon>Nocardiopsis</taxon>
    </lineage>
</organism>
<sequence>MAERTVRFFEILNAKRERLPSQIKFDELRYLVENLPENKAYVKFNKMEILGSAFDPENVEELFGGVPIISLDRITRNPRMRIERRRNYRPLILGSDENLAEPTFYSIFDSNVLGMMRNSGSAPSAASFREYMNKILGPNNEIEIAPLVDKNFLRALRNVDVLTRFDVEVGPNVVSEIFGPARTIESQIKQLRKNLGAVGIQLVIKIDPKGDAQGAEIIHSEIEKLAASGAFTYTERAQIAYRDVDSFKAKTFDFLNESIATSIQVDVNEETDQPRESSVSQSMYAAYEDLFDDIKLALRSVG</sequence>
<evidence type="ECO:0000313" key="1">
    <source>
        <dbReference type="EMBL" id="GLU47110.1"/>
    </source>
</evidence>
<accession>A0A9W6P4D5</accession>
<proteinExistence type="predicted"/>
<evidence type="ECO:0000313" key="2">
    <source>
        <dbReference type="Proteomes" id="UP001165092"/>
    </source>
</evidence>
<keyword evidence="2" id="KW-1185">Reference proteome</keyword>
<reference evidence="1" key="1">
    <citation type="submission" date="2023-02" db="EMBL/GenBank/DDBJ databases">
        <title>Nocardiopsis ansamitocini NBRC 112285.</title>
        <authorList>
            <person name="Ichikawa N."/>
            <person name="Sato H."/>
            <person name="Tonouchi N."/>
        </authorList>
    </citation>
    <scope>NUCLEOTIDE SEQUENCE</scope>
    <source>
        <strain evidence="1">NBRC 112285</strain>
    </source>
</reference>
<dbReference type="Proteomes" id="UP001165092">
    <property type="component" value="Unassembled WGS sequence"/>
</dbReference>